<evidence type="ECO:0000313" key="1">
    <source>
        <dbReference type="EMBL" id="OTG21072.1"/>
    </source>
</evidence>
<sequence>MLLSLFNFNFIRTHEVVRFFFAPCKPSNKYPKIHQNAIFFNTIFPRFPLNQNPQLNQNELRI</sequence>
<dbReference type="AlphaFoldDB" id="A0A251UE81"/>
<dbReference type="Proteomes" id="UP000215914">
    <property type="component" value="Chromosome 7"/>
</dbReference>
<evidence type="ECO:0000313" key="2">
    <source>
        <dbReference type="Proteomes" id="UP000215914"/>
    </source>
</evidence>
<organism evidence="1 2">
    <name type="scientific">Helianthus annuus</name>
    <name type="common">Common sunflower</name>
    <dbReference type="NCBI Taxonomy" id="4232"/>
    <lineage>
        <taxon>Eukaryota</taxon>
        <taxon>Viridiplantae</taxon>
        <taxon>Streptophyta</taxon>
        <taxon>Embryophyta</taxon>
        <taxon>Tracheophyta</taxon>
        <taxon>Spermatophyta</taxon>
        <taxon>Magnoliopsida</taxon>
        <taxon>eudicotyledons</taxon>
        <taxon>Gunneridae</taxon>
        <taxon>Pentapetalae</taxon>
        <taxon>asterids</taxon>
        <taxon>campanulids</taxon>
        <taxon>Asterales</taxon>
        <taxon>Asteraceae</taxon>
        <taxon>Asteroideae</taxon>
        <taxon>Heliantheae alliance</taxon>
        <taxon>Heliantheae</taxon>
        <taxon>Helianthus</taxon>
    </lineage>
</organism>
<proteinExistence type="predicted"/>
<protein>
    <submittedName>
        <fullName evidence="1">Uncharacterized protein</fullName>
    </submittedName>
</protein>
<reference evidence="2" key="1">
    <citation type="journal article" date="2017" name="Nature">
        <title>The sunflower genome provides insights into oil metabolism, flowering and Asterid evolution.</title>
        <authorList>
            <person name="Badouin H."/>
            <person name="Gouzy J."/>
            <person name="Grassa C.J."/>
            <person name="Murat F."/>
            <person name="Staton S.E."/>
            <person name="Cottret L."/>
            <person name="Lelandais-Briere C."/>
            <person name="Owens G.L."/>
            <person name="Carrere S."/>
            <person name="Mayjonade B."/>
            <person name="Legrand L."/>
            <person name="Gill N."/>
            <person name="Kane N.C."/>
            <person name="Bowers J.E."/>
            <person name="Hubner S."/>
            <person name="Bellec A."/>
            <person name="Berard A."/>
            <person name="Berges H."/>
            <person name="Blanchet N."/>
            <person name="Boniface M.C."/>
            <person name="Brunel D."/>
            <person name="Catrice O."/>
            <person name="Chaidir N."/>
            <person name="Claudel C."/>
            <person name="Donnadieu C."/>
            <person name="Faraut T."/>
            <person name="Fievet G."/>
            <person name="Helmstetter N."/>
            <person name="King M."/>
            <person name="Knapp S.J."/>
            <person name="Lai Z."/>
            <person name="Le Paslier M.C."/>
            <person name="Lippi Y."/>
            <person name="Lorenzon L."/>
            <person name="Mandel J.R."/>
            <person name="Marage G."/>
            <person name="Marchand G."/>
            <person name="Marquand E."/>
            <person name="Bret-Mestries E."/>
            <person name="Morien E."/>
            <person name="Nambeesan S."/>
            <person name="Nguyen T."/>
            <person name="Pegot-Espagnet P."/>
            <person name="Pouilly N."/>
            <person name="Raftis F."/>
            <person name="Sallet E."/>
            <person name="Schiex T."/>
            <person name="Thomas J."/>
            <person name="Vandecasteele C."/>
            <person name="Vares D."/>
            <person name="Vear F."/>
            <person name="Vautrin S."/>
            <person name="Crespi M."/>
            <person name="Mangin B."/>
            <person name="Burke J.M."/>
            <person name="Salse J."/>
            <person name="Munos S."/>
            <person name="Vincourt P."/>
            <person name="Rieseberg L.H."/>
            <person name="Langlade N.B."/>
        </authorList>
    </citation>
    <scope>NUCLEOTIDE SEQUENCE [LARGE SCALE GENOMIC DNA]</scope>
    <source>
        <strain evidence="2">cv. SF193</strain>
    </source>
</reference>
<dbReference type="InParanoid" id="A0A251UE81"/>
<keyword evidence="2" id="KW-1185">Reference proteome</keyword>
<accession>A0A251UE81</accession>
<dbReference type="EMBL" id="CM007896">
    <property type="protein sequence ID" value="OTG21072.1"/>
    <property type="molecule type" value="Genomic_DNA"/>
</dbReference>
<name>A0A251UE81_HELAN</name>
<gene>
    <name evidence="1" type="ORF">HannXRQ_Chr07g0200141</name>
</gene>